<dbReference type="SFLD" id="SFLDS00005">
    <property type="entry name" value="Isoprenoid_Synthase_Type_I"/>
    <property type="match status" value="1"/>
</dbReference>
<dbReference type="OrthoDB" id="8845488at2"/>
<dbReference type="GO" id="GO:0016491">
    <property type="term" value="F:oxidoreductase activity"/>
    <property type="evidence" value="ECO:0007669"/>
    <property type="project" value="InterPro"/>
</dbReference>
<dbReference type="AlphaFoldDB" id="A0A318J7Y9"/>
<comment type="cofactor">
    <cofactor evidence="1">
        <name>Mg(2+)</name>
        <dbReference type="ChEBI" id="CHEBI:18420"/>
    </cofactor>
</comment>
<evidence type="ECO:0000256" key="1">
    <source>
        <dbReference type="ARBA" id="ARBA00001946"/>
    </source>
</evidence>
<accession>A0A318J7Y9</accession>
<dbReference type="EMBL" id="QJKB01000002">
    <property type="protein sequence ID" value="PXX45219.1"/>
    <property type="molecule type" value="Genomic_DNA"/>
</dbReference>
<dbReference type="InterPro" id="IPR000092">
    <property type="entry name" value="Polyprenyl_synt"/>
</dbReference>
<dbReference type="InterPro" id="IPR002937">
    <property type="entry name" value="Amino_oxidase"/>
</dbReference>
<dbReference type="PROSITE" id="PS00444">
    <property type="entry name" value="POLYPRENYL_SYNTHASE_2"/>
    <property type="match status" value="1"/>
</dbReference>
<comment type="similarity">
    <text evidence="2">Belongs to the FPP/GGPP synthase family.</text>
</comment>
<dbReference type="InterPro" id="IPR036188">
    <property type="entry name" value="FAD/NAD-bd_sf"/>
</dbReference>
<dbReference type="Gene3D" id="1.10.600.10">
    <property type="entry name" value="Farnesyl Diphosphate Synthase"/>
    <property type="match status" value="1"/>
</dbReference>
<evidence type="ECO:0000256" key="4">
    <source>
        <dbReference type="ARBA" id="ARBA00022723"/>
    </source>
</evidence>
<evidence type="ECO:0000256" key="2">
    <source>
        <dbReference type="ARBA" id="ARBA00006706"/>
    </source>
</evidence>
<dbReference type="GO" id="GO:0008299">
    <property type="term" value="P:isoprenoid biosynthetic process"/>
    <property type="evidence" value="ECO:0007669"/>
    <property type="project" value="InterPro"/>
</dbReference>
<dbReference type="PROSITE" id="PS00723">
    <property type="entry name" value="POLYPRENYL_SYNTHASE_1"/>
    <property type="match status" value="1"/>
</dbReference>
<dbReference type="RefSeq" id="WP_110254675.1">
    <property type="nucleotide sequence ID" value="NZ_QJKB01000002.1"/>
</dbReference>
<evidence type="ECO:0000256" key="5">
    <source>
        <dbReference type="ARBA" id="ARBA00022842"/>
    </source>
</evidence>
<sequence>MKQTRVLIAGAGIAGLTAAHELAERGYLVTVVEALAAPGGKSRSIPVEGSAGAGQQELPGEHGFRFFPGFYRHIPDTMARIPCVLADGSYGSVADNLAHTSRTLALSKKGRWEVPNQLRSSSRDAASLLSFLYDLFVGSGVDVPREDMLHYVRCVFTMLTSSDERRFGEFENISAWDYFQAPSRSEAYQKYVINAVTRTLVACRAADMSARSNVVVGIQLLSDIYRSCADRVLNGPTSEVWIAPWVTHLQHLGVEFIQGVSVENVLWDGDAAKALQLSDGTELTADHFILALPLEALQTISNEDMLVRAPSLARLDELKTEWMNGILFYLGQDIELNHGHTIFLDAPWALTSLCQQRFWPRGLKQYGDGTVCGILSVCISDFDAPGDYIRKPAKDCTPAEIQEEVWQQILAHLAPADRAELEAAGVIACSIDPSLRWTEHGMENDAPLFVNTAGSWAARPEVDIGISNLFVAGDFVRTTTDVATMESANESARLVVNRILDLTASSAARCQLFPLEEPTALTPLKVIDKLRFEAGLPHLLDLVPVFSGETMAWLGGMTSRVAEYSVKAGDIVRQLGWDQRLPEFESKAMRFINNLSRGVAPVSKWASTTPDSKSGTAEAQANTSGVNTLINDVVGSINDKALADDLDKLRARLISALDQTDKHFREYGASHQRHLIDGVLADSLFQSGKRLRASCALLCSMLMRRFLSEEAVQVAIITESIHAATLLHDDIIDEADQRRGHPTAWKKYGVGAGVLAGNLLVSRAVRSLYRIGYNGLADDLFEVIESMIAAESDQLSGRRNLEACEQDYLRIIDGKTAGLFAWSCRAGATVGGCNAATVTATAHFGRHMGLAFQLIDDIIDLAPDTNDTGKTRYTDLSTGLLTYPLLLARQRDPQGFDALAANGFADAAEISAWLVANEALEDTRAEAARQIAMGVEALLPVRHSAAKATLIELARASTKRLR</sequence>
<keyword evidence="4" id="KW-0479">Metal-binding</keyword>
<dbReference type="Proteomes" id="UP000247792">
    <property type="component" value="Unassembled WGS sequence"/>
</dbReference>
<dbReference type="Gene3D" id="3.50.50.60">
    <property type="entry name" value="FAD/NAD(P)-binding domain"/>
    <property type="match status" value="1"/>
</dbReference>
<proteinExistence type="inferred from homology"/>
<evidence type="ECO:0000259" key="6">
    <source>
        <dbReference type="Pfam" id="PF01593"/>
    </source>
</evidence>
<dbReference type="GO" id="GO:0046872">
    <property type="term" value="F:metal ion binding"/>
    <property type="evidence" value="ECO:0007669"/>
    <property type="project" value="UniProtKB-KW"/>
</dbReference>
<name>A0A318J7Y9_9BURK</name>
<dbReference type="InterPro" id="IPR008949">
    <property type="entry name" value="Isoprenoid_synthase_dom_sf"/>
</dbReference>
<dbReference type="InterPro" id="IPR033749">
    <property type="entry name" value="Polyprenyl_synt_CS"/>
</dbReference>
<dbReference type="SUPFAM" id="SSF48576">
    <property type="entry name" value="Terpenoid synthases"/>
    <property type="match status" value="1"/>
</dbReference>
<evidence type="ECO:0000256" key="3">
    <source>
        <dbReference type="ARBA" id="ARBA00022679"/>
    </source>
</evidence>
<dbReference type="PANTHER" id="PTHR12001">
    <property type="entry name" value="GERANYLGERANYL PYROPHOSPHATE SYNTHASE"/>
    <property type="match status" value="1"/>
</dbReference>
<evidence type="ECO:0000313" key="7">
    <source>
        <dbReference type="EMBL" id="PXX45219.1"/>
    </source>
</evidence>
<dbReference type="Pfam" id="PF01593">
    <property type="entry name" value="Amino_oxidase"/>
    <property type="match status" value="1"/>
</dbReference>
<dbReference type="CDD" id="cd00685">
    <property type="entry name" value="Trans_IPPS_HT"/>
    <property type="match status" value="1"/>
</dbReference>
<dbReference type="PANTHER" id="PTHR12001:SF69">
    <property type="entry name" value="ALL TRANS-POLYPRENYL-DIPHOSPHATE SYNTHASE PDSS1"/>
    <property type="match status" value="1"/>
</dbReference>
<reference evidence="7 8" key="1">
    <citation type="submission" date="2018-05" db="EMBL/GenBank/DDBJ databases">
        <title>Genomic Encyclopedia of Type Strains, Phase IV (KMG-IV): sequencing the most valuable type-strain genomes for metagenomic binning, comparative biology and taxonomic classification.</title>
        <authorList>
            <person name="Goeker M."/>
        </authorList>
    </citation>
    <scope>NUCLEOTIDE SEQUENCE [LARGE SCALE GENOMIC DNA]</scope>
    <source>
        <strain evidence="7 8">DSM 19792</strain>
    </source>
</reference>
<organism evidence="7 8">
    <name type="scientific">Undibacterium pigrum</name>
    <dbReference type="NCBI Taxonomy" id="401470"/>
    <lineage>
        <taxon>Bacteria</taxon>
        <taxon>Pseudomonadati</taxon>
        <taxon>Pseudomonadota</taxon>
        <taxon>Betaproteobacteria</taxon>
        <taxon>Burkholderiales</taxon>
        <taxon>Oxalobacteraceae</taxon>
        <taxon>Undibacterium</taxon>
    </lineage>
</organism>
<protein>
    <submittedName>
        <fullName evidence="7">Geranylgeranyl pyrophosphate synthase</fullName>
    </submittedName>
</protein>
<keyword evidence="5" id="KW-0460">Magnesium</keyword>
<feature type="domain" description="Amine oxidase" evidence="6">
    <location>
        <begin position="13"/>
        <end position="500"/>
    </location>
</feature>
<keyword evidence="8" id="KW-1185">Reference proteome</keyword>
<keyword evidence="3" id="KW-0808">Transferase</keyword>
<dbReference type="GO" id="GO:0004659">
    <property type="term" value="F:prenyltransferase activity"/>
    <property type="evidence" value="ECO:0007669"/>
    <property type="project" value="InterPro"/>
</dbReference>
<dbReference type="Pfam" id="PF00348">
    <property type="entry name" value="polyprenyl_synt"/>
    <property type="match status" value="1"/>
</dbReference>
<comment type="caution">
    <text evidence="7">The sequence shown here is derived from an EMBL/GenBank/DDBJ whole genome shotgun (WGS) entry which is preliminary data.</text>
</comment>
<dbReference type="SUPFAM" id="SSF51905">
    <property type="entry name" value="FAD/NAD(P)-binding domain"/>
    <property type="match status" value="1"/>
</dbReference>
<gene>
    <name evidence="7" type="ORF">DFR42_102447</name>
</gene>
<evidence type="ECO:0000313" key="8">
    <source>
        <dbReference type="Proteomes" id="UP000247792"/>
    </source>
</evidence>